<keyword evidence="2" id="KW-1185">Reference proteome</keyword>
<evidence type="ECO:0000313" key="2">
    <source>
        <dbReference type="Proteomes" id="UP000033111"/>
    </source>
</evidence>
<dbReference type="PATRIC" id="fig|1434120.4.peg.3267"/>
<dbReference type="AlphaFoldDB" id="A0A0E3L8W1"/>
<proteinExistence type="predicted"/>
<protein>
    <submittedName>
        <fullName evidence="1">Uncharacterized protein</fullName>
    </submittedName>
</protein>
<dbReference type="HOGENOM" id="CLU_2712902_0_0_2"/>
<gene>
    <name evidence="1" type="ORF">MSSIT_2492</name>
</gene>
<organism evidence="1 2">
    <name type="scientific">Methanosarcina siciliae T4/M</name>
    <dbReference type="NCBI Taxonomy" id="1434120"/>
    <lineage>
        <taxon>Archaea</taxon>
        <taxon>Methanobacteriati</taxon>
        <taxon>Methanobacteriota</taxon>
        <taxon>Stenosarchaea group</taxon>
        <taxon>Methanomicrobia</taxon>
        <taxon>Methanosarcinales</taxon>
        <taxon>Methanosarcinaceae</taxon>
        <taxon>Methanosarcina</taxon>
    </lineage>
</organism>
<name>A0A0E3L8W1_9EURY</name>
<sequence length="72" mass="8287">MKLIFQFDCVSPVHLLQLQIQLLRKYPSGAFIRNRINLSAALYSRTLMIIPHSFVPFAPVIEYTIISVIILN</sequence>
<dbReference type="Proteomes" id="UP000033111">
    <property type="component" value="Chromosome"/>
</dbReference>
<dbReference type="EMBL" id="CP009506">
    <property type="protein sequence ID" value="AKB29211.1"/>
    <property type="molecule type" value="Genomic_DNA"/>
</dbReference>
<reference evidence="1 2" key="1">
    <citation type="submission" date="2014-07" db="EMBL/GenBank/DDBJ databases">
        <title>Methanogenic archaea and the global carbon cycle.</title>
        <authorList>
            <person name="Henriksen J.R."/>
            <person name="Luke J."/>
            <person name="Reinhart S."/>
            <person name="Benedict M.N."/>
            <person name="Youngblut N.D."/>
            <person name="Metcalf M.E."/>
            <person name="Whitaker R.J."/>
            <person name="Metcalf W.W."/>
        </authorList>
    </citation>
    <scope>NUCLEOTIDE SEQUENCE [LARGE SCALE GENOMIC DNA]</scope>
    <source>
        <strain evidence="1 2">T4/M</strain>
    </source>
</reference>
<dbReference type="KEGG" id="msw:MSSIT_2492"/>
<accession>A0A0E3L8W1</accession>
<evidence type="ECO:0000313" key="1">
    <source>
        <dbReference type="EMBL" id="AKB29211.1"/>
    </source>
</evidence>